<keyword evidence="3" id="KW-1185">Reference proteome</keyword>
<evidence type="ECO:0000259" key="1">
    <source>
        <dbReference type="Pfam" id="PF21348"/>
    </source>
</evidence>
<dbReference type="InterPro" id="IPR034641">
    <property type="entry name" value="RGL11"/>
</dbReference>
<dbReference type="PANTHER" id="PTHR43118">
    <property type="entry name" value="RHAMNOGALACTURONAN LYASE (EUROFUNG)"/>
    <property type="match status" value="1"/>
</dbReference>
<dbReference type="Pfam" id="PF21348">
    <property type="entry name" value="RGL11_C"/>
    <property type="match status" value="1"/>
</dbReference>
<sequence>MTELLDGTKIQKWDSKNSKINVLSDFSKYDCVANNGTKNTPALCADLFGDWREEVIYRTKDNKHLRIFSSAIPTDRRLYSLMHNPKYRLSIVWQNVGYNQPAYVDYYLGDKMSNPPNPNIKIVKFK</sequence>
<feature type="domain" description="Rhamnogalacturonan lyase family 11 C-terminal" evidence="1">
    <location>
        <begin position="2"/>
        <end position="118"/>
    </location>
</feature>
<dbReference type="AlphaFoldDB" id="A0A5P2G254"/>
<reference evidence="2 3" key="1">
    <citation type="submission" date="2019-09" db="EMBL/GenBank/DDBJ databases">
        <title>Complete genome sequence of Arachidicoccus sp. B3-10 isolated from apple orchard soil.</title>
        <authorList>
            <person name="Kim H.S."/>
            <person name="Han K.-I."/>
            <person name="Suh M.K."/>
            <person name="Lee K.C."/>
            <person name="Eom M.K."/>
            <person name="Kim J.-S."/>
            <person name="Kang S.W."/>
            <person name="Sin Y."/>
            <person name="Lee J.-S."/>
        </authorList>
    </citation>
    <scope>NUCLEOTIDE SEQUENCE [LARGE SCALE GENOMIC DNA]</scope>
    <source>
        <strain evidence="2 3">B3-10</strain>
    </source>
</reference>
<accession>A0A5P2G254</accession>
<name>A0A5P2G254_9BACT</name>
<proteinExistence type="predicted"/>
<gene>
    <name evidence="2" type="ORF">E0W69_009080</name>
</gene>
<dbReference type="PANTHER" id="PTHR43118:SF1">
    <property type="entry name" value="RHAMNOGALACTURONAN LYASE (EUROFUNG)"/>
    <property type="match status" value="1"/>
</dbReference>
<dbReference type="Proteomes" id="UP000292424">
    <property type="component" value="Chromosome"/>
</dbReference>
<evidence type="ECO:0000313" key="3">
    <source>
        <dbReference type="Proteomes" id="UP000292424"/>
    </source>
</evidence>
<evidence type="ECO:0000313" key="2">
    <source>
        <dbReference type="EMBL" id="QES88798.1"/>
    </source>
</evidence>
<dbReference type="KEGG" id="arac:E0W69_009080"/>
<organism evidence="2 3">
    <name type="scientific">Rhizosphaericola mali</name>
    <dbReference type="NCBI Taxonomy" id="2545455"/>
    <lineage>
        <taxon>Bacteria</taxon>
        <taxon>Pseudomonadati</taxon>
        <taxon>Bacteroidota</taxon>
        <taxon>Chitinophagia</taxon>
        <taxon>Chitinophagales</taxon>
        <taxon>Chitinophagaceae</taxon>
        <taxon>Rhizosphaericola</taxon>
    </lineage>
</organism>
<dbReference type="RefSeq" id="WP_131329746.1">
    <property type="nucleotide sequence ID" value="NZ_CP044016.1"/>
</dbReference>
<protein>
    <recommendedName>
        <fullName evidence="1">Rhamnogalacturonan lyase family 11 C-terminal domain-containing protein</fullName>
    </recommendedName>
</protein>
<dbReference type="EMBL" id="CP044016">
    <property type="protein sequence ID" value="QES88798.1"/>
    <property type="molecule type" value="Genomic_DNA"/>
</dbReference>
<dbReference type="InterPro" id="IPR049366">
    <property type="entry name" value="RGL11_C"/>
</dbReference>
<dbReference type="OrthoDB" id="9802318at2"/>